<gene>
    <name evidence="2" type="ORF">RF11_10219</name>
</gene>
<dbReference type="AlphaFoldDB" id="A0A0C2N6X8"/>
<comment type="caution">
    <text evidence="2">The sequence shown here is derived from an EMBL/GenBank/DDBJ whole genome shotgun (WGS) entry which is preliminary data.</text>
</comment>
<dbReference type="Proteomes" id="UP000031668">
    <property type="component" value="Unassembled WGS sequence"/>
</dbReference>
<protein>
    <submittedName>
        <fullName evidence="2">Uncharacterized protein</fullName>
    </submittedName>
</protein>
<keyword evidence="1" id="KW-0812">Transmembrane</keyword>
<evidence type="ECO:0000313" key="3">
    <source>
        <dbReference type="Proteomes" id="UP000031668"/>
    </source>
</evidence>
<evidence type="ECO:0000256" key="1">
    <source>
        <dbReference type="SAM" id="Phobius"/>
    </source>
</evidence>
<sequence>MENEVNPLLRSGKYRTYTSPYEVLVDSIKTSAYLAFGLVTIPFSSYQIYQRITTMQKRRFFVERVALASFRGYFRIFVPLFLAKYIMNRHRMLRLLNND</sequence>
<accession>A0A0C2N6X8</accession>
<keyword evidence="1" id="KW-0472">Membrane</keyword>
<feature type="transmembrane region" description="Helical" evidence="1">
    <location>
        <begin position="30"/>
        <end position="49"/>
    </location>
</feature>
<dbReference type="EMBL" id="JWZT01002340">
    <property type="protein sequence ID" value="KII69632.1"/>
    <property type="molecule type" value="Genomic_DNA"/>
</dbReference>
<keyword evidence="1" id="KW-1133">Transmembrane helix</keyword>
<reference evidence="2 3" key="1">
    <citation type="journal article" date="2014" name="Genome Biol. Evol.">
        <title>The genome of the myxosporean Thelohanellus kitauei shows adaptations to nutrient acquisition within its fish host.</title>
        <authorList>
            <person name="Yang Y."/>
            <person name="Xiong J."/>
            <person name="Zhou Z."/>
            <person name="Huo F."/>
            <person name="Miao W."/>
            <person name="Ran C."/>
            <person name="Liu Y."/>
            <person name="Zhang J."/>
            <person name="Feng J."/>
            <person name="Wang M."/>
            <person name="Wang M."/>
            <person name="Wang L."/>
            <person name="Yao B."/>
        </authorList>
    </citation>
    <scope>NUCLEOTIDE SEQUENCE [LARGE SCALE GENOMIC DNA]</scope>
    <source>
        <strain evidence="2">Wuqing</strain>
    </source>
</reference>
<keyword evidence="3" id="KW-1185">Reference proteome</keyword>
<proteinExistence type="predicted"/>
<evidence type="ECO:0000313" key="2">
    <source>
        <dbReference type="EMBL" id="KII69632.1"/>
    </source>
</evidence>
<organism evidence="2 3">
    <name type="scientific">Thelohanellus kitauei</name>
    <name type="common">Myxosporean</name>
    <dbReference type="NCBI Taxonomy" id="669202"/>
    <lineage>
        <taxon>Eukaryota</taxon>
        <taxon>Metazoa</taxon>
        <taxon>Cnidaria</taxon>
        <taxon>Myxozoa</taxon>
        <taxon>Myxosporea</taxon>
        <taxon>Bivalvulida</taxon>
        <taxon>Platysporina</taxon>
        <taxon>Myxobolidae</taxon>
        <taxon>Thelohanellus</taxon>
    </lineage>
</organism>
<name>A0A0C2N6X8_THEKT</name>